<feature type="region of interest" description="Disordered" evidence="1">
    <location>
        <begin position="22"/>
        <end position="69"/>
    </location>
</feature>
<organism evidence="2 3">
    <name type="scientific">Pisum sativum</name>
    <name type="common">Garden pea</name>
    <name type="synonym">Lathyrus oleraceus</name>
    <dbReference type="NCBI Taxonomy" id="3888"/>
    <lineage>
        <taxon>Eukaryota</taxon>
        <taxon>Viridiplantae</taxon>
        <taxon>Streptophyta</taxon>
        <taxon>Embryophyta</taxon>
        <taxon>Tracheophyta</taxon>
        <taxon>Spermatophyta</taxon>
        <taxon>Magnoliopsida</taxon>
        <taxon>eudicotyledons</taxon>
        <taxon>Gunneridae</taxon>
        <taxon>Pentapetalae</taxon>
        <taxon>rosids</taxon>
        <taxon>fabids</taxon>
        <taxon>Fabales</taxon>
        <taxon>Fabaceae</taxon>
        <taxon>Papilionoideae</taxon>
        <taxon>50 kb inversion clade</taxon>
        <taxon>NPAAA clade</taxon>
        <taxon>Hologalegina</taxon>
        <taxon>IRL clade</taxon>
        <taxon>Fabeae</taxon>
        <taxon>Lathyrus</taxon>
    </lineage>
</organism>
<feature type="compositionally biased region" description="Polar residues" evidence="1">
    <location>
        <begin position="408"/>
        <end position="420"/>
    </location>
</feature>
<protein>
    <submittedName>
        <fullName evidence="2">Uncharacterized protein</fullName>
    </submittedName>
</protein>
<dbReference type="Proteomes" id="UP001058974">
    <property type="component" value="Chromosome 5"/>
</dbReference>
<feature type="compositionally biased region" description="Polar residues" evidence="1">
    <location>
        <begin position="32"/>
        <end position="51"/>
    </location>
</feature>
<feature type="compositionally biased region" description="Low complexity" evidence="1">
    <location>
        <begin position="165"/>
        <end position="180"/>
    </location>
</feature>
<feature type="compositionally biased region" description="Polar residues" evidence="1">
    <location>
        <begin position="58"/>
        <end position="69"/>
    </location>
</feature>
<keyword evidence="3" id="KW-1185">Reference proteome</keyword>
<feature type="region of interest" description="Disordered" evidence="1">
    <location>
        <begin position="395"/>
        <end position="433"/>
    </location>
</feature>
<feature type="region of interest" description="Disordered" evidence="1">
    <location>
        <begin position="86"/>
        <end position="211"/>
    </location>
</feature>
<comment type="caution">
    <text evidence="2">The sequence shown here is derived from an EMBL/GenBank/DDBJ whole genome shotgun (WGS) entry which is preliminary data.</text>
</comment>
<gene>
    <name evidence="2" type="ORF">KIW84_055171</name>
</gene>
<dbReference type="EMBL" id="JAMSHJ010000005">
    <property type="protein sequence ID" value="KAI5409631.1"/>
    <property type="molecule type" value="Genomic_DNA"/>
</dbReference>
<evidence type="ECO:0000313" key="2">
    <source>
        <dbReference type="EMBL" id="KAI5409631.1"/>
    </source>
</evidence>
<feature type="compositionally biased region" description="Acidic residues" evidence="1">
    <location>
        <begin position="423"/>
        <end position="433"/>
    </location>
</feature>
<name>A0A9D4WW83_PEA</name>
<sequence length="433" mass="48479">MPPRTDKGKGQQRPRIRVCEAPQSAVCPPPQSQVEPMSTTSQHFMPLQSSMGYPPPQTQVDPMTMGSQPFLSLLSSHGYPMAQLGNPSFISPSGNPSFISPSGNPSFISPSGTSSYHQTGGSSFPHPSQVPPPFMQSGIFPDPTQVPLSSQHPTNTPSSSTLSRSHTPPTTHMPSSSTHHGGSRTPHPPRATDIPVPEEQEEQDDQEQQDDHVLEQPTANPTEYEMIDGRYFIEPCGKSFSPSRPAAQCVKHVIQQMYKKAWKSFKELSKDEKDEWFDKFKEEYQRLLTQFLVENPQYTPVGSNPLDPRVDMYIWSLVTGGKGRNGCFFGVGPLAGNYRTGDRTLFDRVASGEGTSRPTQLTPEMMETVRQLALTEARRETAEREAALKAELEEMKKRQHDMEEQMRQFMQSMSRNQNQRTSEDDEDDDEFDV</sequence>
<evidence type="ECO:0000313" key="3">
    <source>
        <dbReference type="Proteomes" id="UP001058974"/>
    </source>
</evidence>
<feature type="compositionally biased region" description="Polar residues" evidence="1">
    <location>
        <begin position="146"/>
        <end position="164"/>
    </location>
</feature>
<feature type="compositionally biased region" description="Acidic residues" evidence="1">
    <location>
        <begin position="196"/>
        <end position="208"/>
    </location>
</feature>
<proteinExistence type="predicted"/>
<feature type="compositionally biased region" description="Polar residues" evidence="1">
    <location>
        <begin position="86"/>
        <end position="126"/>
    </location>
</feature>
<accession>A0A9D4WW83</accession>
<dbReference type="AlphaFoldDB" id="A0A9D4WW83"/>
<dbReference type="Gramene" id="Psat05G0517100-T1">
    <property type="protein sequence ID" value="KAI5409631.1"/>
    <property type="gene ID" value="KIW84_055171"/>
</dbReference>
<reference evidence="2 3" key="1">
    <citation type="journal article" date="2022" name="Nat. Genet.">
        <title>Improved pea reference genome and pan-genome highlight genomic features and evolutionary characteristics.</title>
        <authorList>
            <person name="Yang T."/>
            <person name="Liu R."/>
            <person name="Luo Y."/>
            <person name="Hu S."/>
            <person name="Wang D."/>
            <person name="Wang C."/>
            <person name="Pandey M.K."/>
            <person name="Ge S."/>
            <person name="Xu Q."/>
            <person name="Li N."/>
            <person name="Li G."/>
            <person name="Huang Y."/>
            <person name="Saxena R.K."/>
            <person name="Ji Y."/>
            <person name="Li M."/>
            <person name="Yan X."/>
            <person name="He Y."/>
            <person name="Liu Y."/>
            <person name="Wang X."/>
            <person name="Xiang C."/>
            <person name="Varshney R.K."/>
            <person name="Ding H."/>
            <person name="Gao S."/>
            <person name="Zong X."/>
        </authorList>
    </citation>
    <scope>NUCLEOTIDE SEQUENCE [LARGE SCALE GENOMIC DNA]</scope>
    <source>
        <strain evidence="2 3">cv. Zhongwan 6</strain>
    </source>
</reference>
<feature type="compositionally biased region" description="Basic and acidic residues" evidence="1">
    <location>
        <begin position="395"/>
        <end position="406"/>
    </location>
</feature>
<evidence type="ECO:0000256" key="1">
    <source>
        <dbReference type="SAM" id="MobiDB-lite"/>
    </source>
</evidence>